<protein>
    <submittedName>
        <fullName evidence="5">AraC family transcriptional regulator</fullName>
    </submittedName>
</protein>
<evidence type="ECO:0000259" key="4">
    <source>
        <dbReference type="PROSITE" id="PS01124"/>
    </source>
</evidence>
<keyword evidence="3" id="KW-0804">Transcription</keyword>
<accession>A0A317E5T9</accession>
<evidence type="ECO:0000256" key="1">
    <source>
        <dbReference type="ARBA" id="ARBA00023015"/>
    </source>
</evidence>
<dbReference type="GO" id="GO:0003700">
    <property type="term" value="F:DNA-binding transcription factor activity"/>
    <property type="evidence" value="ECO:0007669"/>
    <property type="project" value="InterPro"/>
</dbReference>
<evidence type="ECO:0000313" key="5">
    <source>
        <dbReference type="EMBL" id="PWR21570.1"/>
    </source>
</evidence>
<dbReference type="InterPro" id="IPR009057">
    <property type="entry name" value="Homeodomain-like_sf"/>
</dbReference>
<evidence type="ECO:0000256" key="2">
    <source>
        <dbReference type="ARBA" id="ARBA00023125"/>
    </source>
</evidence>
<dbReference type="RefSeq" id="WP_109920215.1">
    <property type="nucleotide sequence ID" value="NZ_QGLF01000002.1"/>
</dbReference>
<gene>
    <name evidence="5" type="ORF">DKG75_06095</name>
</gene>
<dbReference type="SMART" id="SM00342">
    <property type="entry name" value="HTH_ARAC"/>
    <property type="match status" value="1"/>
</dbReference>
<keyword evidence="6" id="KW-1185">Reference proteome</keyword>
<proteinExistence type="predicted"/>
<sequence length="345" mass="37816">MRFLIQRREPGLPMHVLLQLLESGVLGEGEQARFRAILAREGIELPAIEVPGAQAPMRWFREACPDLDADKASCIGYFAGKKVRLTSSSLLSLPLVSASSVSEALHLLKFLPLISNVISATFLEREEAVLIMLTIDSGDPVLDRLPLFYCAAAFIRLLRILSSEALELTFHIAWPMPEGLADHPDSLAVGLRFDAPMHYIAVPRETLETVCRFADPIAYNSAVASLTALQSSKSMPDEIAARVRWRLEARPGLIRIDEVAKAMNLSVSTLKRRLADAGTTFSALLDETSRDRAKLMLADATITLDAIALTLGYSDLANFSHAFKRWTGTSPGVFRRLAVSEGGKT</sequence>
<dbReference type="Gene3D" id="1.10.10.60">
    <property type="entry name" value="Homeodomain-like"/>
    <property type="match status" value="1"/>
</dbReference>
<reference evidence="6" key="1">
    <citation type="submission" date="2018-05" db="EMBL/GenBank/DDBJ databases">
        <title>Zavarzinia sp. HR-AS.</title>
        <authorList>
            <person name="Lee Y."/>
            <person name="Jeon C.O."/>
        </authorList>
    </citation>
    <scope>NUCLEOTIDE SEQUENCE [LARGE SCALE GENOMIC DNA]</scope>
    <source>
        <strain evidence="6">DSM 1231</strain>
    </source>
</reference>
<keyword evidence="2" id="KW-0238">DNA-binding</keyword>
<dbReference type="InterPro" id="IPR018060">
    <property type="entry name" value="HTH_AraC"/>
</dbReference>
<dbReference type="EMBL" id="QGLF01000002">
    <property type="protein sequence ID" value="PWR21570.1"/>
    <property type="molecule type" value="Genomic_DNA"/>
</dbReference>
<feature type="domain" description="HTH araC/xylS-type" evidence="4">
    <location>
        <begin position="237"/>
        <end position="337"/>
    </location>
</feature>
<comment type="caution">
    <text evidence="5">The sequence shown here is derived from an EMBL/GenBank/DDBJ whole genome shotgun (WGS) entry which is preliminary data.</text>
</comment>
<dbReference type="Pfam" id="PF12833">
    <property type="entry name" value="HTH_18"/>
    <property type="match status" value="1"/>
</dbReference>
<evidence type="ECO:0000313" key="6">
    <source>
        <dbReference type="Proteomes" id="UP000246077"/>
    </source>
</evidence>
<dbReference type="Proteomes" id="UP000246077">
    <property type="component" value="Unassembled WGS sequence"/>
</dbReference>
<dbReference type="SUPFAM" id="SSF46689">
    <property type="entry name" value="Homeodomain-like"/>
    <property type="match status" value="1"/>
</dbReference>
<dbReference type="PANTHER" id="PTHR47894:SF1">
    <property type="entry name" value="HTH-TYPE TRANSCRIPTIONAL REGULATOR VQSM"/>
    <property type="match status" value="1"/>
</dbReference>
<name>A0A317E5T9_9PROT</name>
<dbReference type="GO" id="GO:0005829">
    <property type="term" value="C:cytosol"/>
    <property type="evidence" value="ECO:0007669"/>
    <property type="project" value="TreeGrafter"/>
</dbReference>
<dbReference type="PROSITE" id="PS01124">
    <property type="entry name" value="HTH_ARAC_FAMILY_2"/>
    <property type="match status" value="1"/>
</dbReference>
<keyword evidence="1" id="KW-0805">Transcription regulation</keyword>
<dbReference type="AlphaFoldDB" id="A0A317E5T9"/>
<dbReference type="GO" id="GO:0000976">
    <property type="term" value="F:transcription cis-regulatory region binding"/>
    <property type="evidence" value="ECO:0007669"/>
    <property type="project" value="TreeGrafter"/>
</dbReference>
<organism evidence="5 6">
    <name type="scientific">Zavarzinia compransoris</name>
    <dbReference type="NCBI Taxonomy" id="1264899"/>
    <lineage>
        <taxon>Bacteria</taxon>
        <taxon>Pseudomonadati</taxon>
        <taxon>Pseudomonadota</taxon>
        <taxon>Alphaproteobacteria</taxon>
        <taxon>Rhodospirillales</taxon>
        <taxon>Zavarziniaceae</taxon>
        <taxon>Zavarzinia</taxon>
    </lineage>
</organism>
<evidence type="ECO:0000256" key="3">
    <source>
        <dbReference type="ARBA" id="ARBA00023163"/>
    </source>
</evidence>
<dbReference type="OrthoDB" id="9805730at2"/>
<dbReference type="InterPro" id="IPR032687">
    <property type="entry name" value="AraC-type_N"/>
</dbReference>
<dbReference type="PANTHER" id="PTHR47894">
    <property type="entry name" value="HTH-TYPE TRANSCRIPTIONAL REGULATOR GADX"/>
    <property type="match status" value="1"/>
</dbReference>
<dbReference type="Pfam" id="PF12625">
    <property type="entry name" value="Arabinose_bd"/>
    <property type="match status" value="1"/>
</dbReference>